<dbReference type="EMBL" id="JAGGJZ010000001">
    <property type="protein sequence ID" value="MBP1888718.1"/>
    <property type="molecule type" value="Genomic_DNA"/>
</dbReference>
<evidence type="ECO:0000256" key="3">
    <source>
        <dbReference type="ARBA" id="ARBA00006206"/>
    </source>
</evidence>
<keyword evidence="10" id="KW-1185">Reference proteome</keyword>
<name>A0ABS4EXK8_9CLOT</name>
<evidence type="ECO:0000256" key="2">
    <source>
        <dbReference type="ARBA" id="ARBA00005028"/>
    </source>
</evidence>
<comment type="catalytic activity">
    <reaction evidence="1 8">
        <text>alpha-D-glucose = beta-D-glucose</text>
        <dbReference type="Rhea" id="RHEA:10264"/>
        <dbReference type="ChEBI" id="CHEBI:15903"/>
        <dbReference type="ChEBI" id="CHEBI:17925"/>
        <dbReference type="EC" id="5.1.3.3"/>
    </reaction>
</comment>
<comment type="similarity">
    <text evidence="3 8">Belongs to the aldose epimerase family.</text>
</comment>
<evidence type="ECO:0000256" key="7">
    <source>
        <dbReference type="ARBA" id="ARBA00023277"/>
    </source>
</evidence>
<dbReference type="InterPro" id="IPR011013">
    <property type="entry name" value="Gal_mutarotase_sf_dom"/>
</dbReference>
<organism evidence="9 10">
    <name type="scientific">Clostridium moniliforme</name>
    <dbReference type="NCBI Taxonomy" id="39489"/>
    <lineage>
        <taxon>Bacteria</taxon>
        <taxon>Bacillati</taxon>
        <taxon>Bacillota</taxon>
        <taxon>Clostridia</taxon>
        <taxon>Eubacteriales</taxon>
        <taxon>Clostridiaceae</taxon>
        <taxon>Clostridium</taxon>
    </lineage>
</organism>
<protein>
    <recommendedName>
        <fullName evidence="5 8">Aldose 1-epimerase</fullName>
        <ecNumber evidence="4 8">5.1.3.3</ecNumber>
    </recommendedName>
</protein>
<reference evidence="9 10" key="1">
    <citation type="submission" date="2021-03" db="EMBL/GenBank/DDBJ databases">
        <title>Genomic Encyclopedia of Type Strains, Phase IV (KMG-IV): sequencing the most valuable type-strain genomes for metagenomic binning, comparative biology and taxonomic classification.</title>
        <authorList>
            <person name="Goeker M."/>
        </authorList>
    </citation>
    <scope>NUCLEOTIDE SEQUENCE [LARGE SCALE GENOMIC DNA]</scope>
    <source>
        <strain evidence="9 10">DSM 3984</strain>
    </source>
</reference>
<proteinExistence type="inferred from homology"/>
<dbReference type="PANTHER" id="PTHR10091">
    <property type="entry name" value="ALDOSE-1-EPIMERASE"/>
    <property type="match status" value="1"/>
</dbReference>
<evidence type="ECO:0000256" key="5">
    <source>
        <dbReference type="ARBA" id="ARBA00014165"/>
    </source>
</evidence>
<dbReference type="Gene3D" id="2.70.98.10">
    <property type="match status" value="1"/>
</dbReference>
<dbReference type="InterPro" id="IPR015443">
    <property type="entry name" value="Aldose_1-epimerase"/>
</dbReference>
<evidence type="ECO:0000256" key="4">
    <source>
        <dbReference type="ARBA" id="ARBA00013185"/>
    </source>
</evidence>
<accession>A0ABS4EXK8</accession>
<evidence type="ECO:0000256" key="6">
    <source>
        <dbReference type="ARBA" id="ARBA00023235"/>
    </source>
</evidence>
<comment type="pathway">
    <text evidence="2 8">Carbohydrate metabolism; hexose metabolism.</text>
</comment>
<dbReference type="Proteomes" id="UP000783390">
    <property type="component" value="Unassembled WGS sequence"/>
</dbReference>
<evidence type="ECO:0000256" key="1">
    <source>
        <dbReference type="ARBA" id="ARBA00001614"/>
    </source>
</evidence>
<evidence type="ECO:0000313" key="9">
    <source>
        <dbReference type="EMBL" id="MBP1888718.1"/>
    </source>
</evidence>
<dbReference type="InterPro" id="IPR018052">
    <property type="entry name" value="Ald1_epimerase_CS"/>
</dbReference>
<dbReference type="CDD" id="cd09019">
    <property type="entry name" value="galactose_mutarotase_like"/>
    <property type="match status" value="1"/>
</dbReference>
<dbReference type="EC" id="5.1.3.3" evidence="4 8"/>
<dbReference type="PANTHER" id="PTHR10091:SF0">
    <property type="entry name" value="GALACTOSE MUTAROTASE"/>
    <property type="match status" value="1"/>
</dbReference>
<dbReference type="PROSITE" id="PS00545">
    <property type="entry name" value="ALDOSE_1_EPIMERASE"/>
    <property type="match status" value="1"/>
</dbReference>
<evidence type="ECO:0000256" key="8">
    <source>
        <dbReference type="PIRNR" id="PIRNR005096"/>
    </source>
</evidence>
<comment type="caution">
    <text evidence="9">The sequence shown here is derived from an EMBL/GenBank/DDBJ whole genome shotgun (WGS) entry which is preliminary data.</text>
</comment>
<gene>
    <name evidence="9" type="ORF">J2Z53_000297</name>
</gene>
<dbReference type="Pfam" id="PF01263">
    <property type="entry name" value="Aldose_epim"/>
    <property type="match status" value="1"/>
</dbReference>
<dbReference type="InterPro" id="IPR008183">
    <property type="entry name" value="Aldose_1/G6P_1-epimerase"/>
</dbReference>
<dbReference type="InterPro" id="IPR047215">
    <property type="entry name" value="Galactose_mutarotase-like"/>
</dbReference>
<dbReference type="SUPFAM" id="SSF74650">
    <property type="entry name" value="Galactose mutarotase-like"/>
    <property type="match status" value="1"/>
</dbReference>
<dbReference type="PIRSF" id="PIRSF005096">
    <property type="entry name" value="GALM"/>
    <property type="match status" value="1"/>
</dbReference>
<dbReference type="GO" id="GO:0004034">
    <property type="term" value="F:aldose 1-epimerase activity"/>
    <property type="evidence" value="ECO:0007669"/>
    <property type="project" value="UniProtKB-EC"/>
</dbReference>
<evidence type="ECO:0000313" key="10">
    <source>
        <dbReference type="Proteomes" id="UP000783390"/>
    </source>
</evidence>
<dbReference type="RefSeq" id="WP_209795451.1">
    <property type="nucleotide sequence ID" value="NZ_JAGGJZ010000001.1"/>
</dbReference>
<dbReference type="InterPro" id="IPR014718">
    <property type="entry name" value="GH-type_carb-bd"/>
</dbReference>
<keyword evidence="7 8" id="KW-0119">Carbohydrate metabolism</keyword>
<keyword evidence="6 8" id="KW-0413">Isomerase</keyword>
<sequence length="343" mass="39090">MIKMSEQKVFDYKGKDIIEYTLSNGDVDIKVLNLGGAITGIFTKDKNGKKENIVVAYEDLETYIESPSYYGGIIGRTAGRINKGEVTINGEKITFNKNYEVCQCHGGNIGFNKKVWDAKTEIGKEKVSLILSYKSVDGEEGYPGNLDVNVIYSLNKENEFMIEFKGISDKDTLVNMTNHSYFNLSGDYKESVLDHKLMVTSNEILAIDNNSVPTGEVINTFNTAFDFREEKRIGKDIDNNEEQIKLGSGYDHTFLFNDKRNIVYKDDKSGREMQIETNNEAVVIYSMNFIDGKKVYGNKDIERRYGICFECQNPPIGYEDAFKESSILRAGEEYNKYIKYKFI</sequence>